<accession>A0A511T200</accession>
<sequence length="504" mass="55255">MLWLGLGSTAALAVPIELPVTKGTVLVEKADEPGWNSGSVQRLACEGRFCLWLAVEELGACSFGYCSNMQMWVSDLEGRFLGASHGIDDHASRSLRFVDPEHVEVVTWTRDELFHVIDTGLDPLHVNRRVMKVSRDGARFIEVPGQGPGWTMVGARAENIPGHPKPPKPRTVSGALLERARALCPKRASYEPVEYVCRDGMCLLLLSGFKANPDGPPEDATWMLDGRVRGPLCVVLVQGKKLTWLSAAEDGSSVELLPDSYRFWGGMAVRGGVVPVLELSRTRPGYMVLADTVGAVVHGSRPYPVRIGPSAEAALALAPTVQAFTQAQVTWGLGRWKDAADLAFAWRLARVEQTLVLQVEVHDETVVPRGTGTGVHSDHLELTLWQHRGLGSPRPETRKLGVLLGAGGEVEVRDWTAKADVMLPFLQGTWRERPQGYEVTLVLPWADLGMTEPLTAVGFVMAVSDADVRGKQETLMEQAGGLNLWSEYPPTILEYSREFFHQMN</sequence>
<dbReference type="EMBL" id="BJXR01000027">
    <property type="protein sequence ID" value="GEN08189.1"/>
    <property type="molecule type" value="Genomic_DNA"/>
</dbReference>
<dbReference type="Gene3D" id="2.60.40.1190">
    <property type="match status" value="1"/>
</dbReference>
<protein>
    <submittedName>
        <fullName evidence="1">Uncharacterized protein</fullName>
    </submittedName>
</protein>
<evidence type="ECO:0000313" key="1">
    <source>
        <dbReference type="EMBL" id="GEN08189.1"/>
    </source>
</evidence>
<dbReference type="STRING" id="1334629.MFUL124B02_29430"/>
<name>A0A511T200_MYXFU</name>
<evidence type="ECO:0000313" key="2">
    <source>
        <dbReference type="Proteomes" id="UP000321514"/>
    </source>
</evidence>
<organism evidence="1 2">
    <name type="scientific">Myxococcus fulvus</name>
    <dbReference type="NCBI Taxonomy" id="33"/>
    <lineage>
        <taxon>Bacteria</taxon>
        <taxon>Pseudomonadati</taxon>
        <taxon>Myxococcota</taxon>
        <taxon>Myxococcia</taxon>
        <taxon>Myxococcales</taxon>
        <taxon>Cystobacterineae</taxon>
        <taxon>Myxococcaceae</taxon>
        <taxon>Myxococcus</taxon>
    </lineage>
</organism>
<dbReference type="Proteomes" id="UP000321514">
    <property type="component" value="Unassembled WGS sequence"/>
</dbReference>
<proteinExistence type="predicted"/>
<comment type="caution">
    <text evidence="1">The sequence shown here is derived from an EMBL/GenBank/DDBJ whole genome shotgun (WGS) entry which is preliminary data.</text>
</comment>
<dbReference type="AlphaFoldDB" id="A0A511T200"/>
<gene>
    <name evidence="1" type="ORF">MFU01_32260</name>
</gene>
<reference evidence="1 2" key="1">
    <citation type="submission" date="2019-07" db="EMBL/GenBank/DDBJ databases">
        <title>Whole genome shotgun sequence of Myxococcus fulvus NBRC 100333.</title>
        <authorList>
            <person name="Hosoyama A."/>
            <person name="Uohara A."/>
            <person name="Ohji S."/>
            <person name="Ichikawa N."/>
        </authorList>
    </citation>
    <scope>NUCLEOTIDE SEQUENCE [LARGE SCALE GENOMIC DNA]</scope>
    <source>
        <strain evidence="1 2">NBRC 100333</strain>
    </source>
</reference>